<keyword evidence="1" id="KW-1133">Transmembrane helix</keyword>
<gene>
    <name evidence="2" type="ORF">E6W39_26460</name>
</gene>
<dbReference type="AlphaFoldDB" id="A0A540W803"/>
<dbReference type="RefSeq" id="WP_141635640.1">
    <property type="nucleotide sequence ID" value="NZ_VIGB01000003.1"/>
</dbReference>
<organism evidence="2 3">
    <name type="scientific">Kitasatospora acidiphila</name>
    <dbReference type="NCBI Taxonomy" id="2567942"/>
    <lineage>
        <taxon>Bacteria</taxon>
        <taxon>Bacillati</taxon>
        <taxon>Actinomycetota</taxon>
        <taxon>Actinomycetes</taxon>
        <taxon>Kitasatosporales</taxon>
        <taxon>Streptomycetaceae</taxon>
        <taxon>Kitasatospora</taxon>
    </lineage>
</organism>
<dbReference type="OrthoDB" id="3208544at2"/>
<evidence type="ECO:0000313" key="3">
    <source>
        <dbReference type="Proteomes" id="UP000319103"/>
    </source>
</evidence>
<evidence type="ECO:0008006" key="4">
    <source>
        <dbReference type="Google" id="ProtNLM"/>
    </source>
</evidence>
<accession>A0A540W803</accession>
<keyword evidence="3" id="KW-1185">Reference proteome</keyword>
<name>A0A540W803_9ACTN</name>
<evidence type="ECO:0000313" key="2">
    <source>
        <dbReference type="EMBL" id="TQF05133.1"/>
    </source>
</evidence>
<comment type="caution">
    <text evidence="2">The sequence shown here is derived from an EMBL/GenBank/DDBJ whole genome shotgun (WGS) entry which is preliminary data.</text>
</comment>
<sequence length="245" mass="25779">MTDAVLNVVLGLLTSAIGAAAGWLLQTARRRRRAARLQAFFGLPSGSECLLVVNRHMKSPSQNSVHRDDVSALMELAVLVNSCGARPDIAAHDQVRQGLGRQAEFCLGGPSSNERTAAHLNWRLPAVRFDGGSSITVGDREFRMELATEDSPGDTFALLARLDPGDGGRPVFVISGLTAIANHAAVRYLSAHQRELARRVGAHGTFALVLRVVGPVTYGPDVVELVADVTEATAPAQAAAAAGTG</sequence>
<reference evidence="2 3" key="1">
    <citation type="submission" date="2019-06" db="EMBL/GenBank/DDBJ databases">
        <title>Description of Kitasatospora acidophila sp. nov. isolated from pine grove soil, and reclassification of Streptomyces novaecaesareae to Kitasatospora novaeceasareae comb. nov.</title>
        <authorList>
            <person name="Kim M.J."/>
        </authorList>
    </citation>
    <scope>NUCLEOTIDE SEQUENCE [LARGE SCALE GENOMIC DNA]</scope>
    <source>
        <strain evidence="2 3">MMS16-CNU292</strain>
    </source>
</reference>
<dbReference type="Proteomes" id="UP000319103">
    <property type="component" value="Unassembled WGS sequence"/>
</dbReference>
<evidence type="ECO:0000256" key="1">
    <source>
        <dbReference type="SAM" id="Phobius"/>
    </source>
</evidence>
<keyword evidence="1" id="KW-0812">Transmembrane</keyword>
<protein>
    <recommendedName>
        <fullName evidence="4">Secreted protein</fullName>
    </recommendedName>
</protein>
<feature type="transmembrane region" description="Helical" evidence="1">
    <location>
        <begin position="6"/>
        <end position="25"/>
    </location>
</feature>
<proteinExistence type="predicted"/>
<dbReference type="EMBL" id="VIGB01000003">
    <property type="protein sequence ID" value="TQF05133.1"/>
    <property type="molecule type" value="Genomic_DNA"/>
</dbReference>
<keyword evidence="1" id="KW-0472">Membrane</keyword>